<keyword evidence="3" id="KW-1185">Reference proteome</keyword>
<keyword evidence="1" id="KW-0812">Transmembrane</keyword>
<feature type="transmembrane region" description="Helical" evidence="1">
    <location>
        <begin position="241"/>
        <end position="262"/>
    </location>
</feature>
<organism evidence="2 3">
    <name type="scientific">Plasmodium gonderi</name>
    <dbReference type="NCBI Taxonomy" id="77519"/>
    <lineage>
        <taxon>Eukaryota</taxon>
        <taxon>Sar</taxon>
        <taxon>Alveolata</taxon>
        <taxon>Apicomplexa</taxon>
        <taxon>Aconoidasida</taxon>
        <taxon>Haemosporida</taxon>
        <taxon>Plasmodiidae</taxon>
        <taxon>Plasmodium</taxon>
        <taxon>Plasmodium (Plasmodium)</taxon>
    </lineage>
</organism>
<gene>
    <name evidence="2" type="ORF">PGO_120140</name>
</gene>
<proteinExistence type="predicted"/>
<reference evidence="3" key="1">
    <citation type="submission" date="2017-04" db="EMBL/GenBank/DDBJ databases">
        <title>Plasmodium gonderi genome.</title>
        <authorList>
            <person name="Arisue N."/>
            <person name="Honma H."/>
            <person name="Kawai S."/>
            <person name="Tougan T."/>
            <person name="Tanabe K."/>
            <person name="Horii T."/>
        </authorList>
    </citation>
    <scope>NUCLEOTIDE SEQUENCE [LARGE SCALE GENOMIC DNA]</scope>
    <source>
        <strain evidence="3">ATCC 30045</strain>
    </source>
</reference>
<evidence type="ECO:0000313" key="3">
    <source>
        <dbReference type="Proteomes" id="UP000195521"/>
    </source>
</evidence>
<evidence type="ECO:0000256" key="1">
    <source>
        <dbReference type="SAM" id="Phobius"/>
    </source>
</evidence>
<dbReference type="OrthoDB" id="383056at2759"/>
<evidence type="ECO:0000313" key="2">
    <source>
        <dbReference type="EMBL" id="GAW82023.1"/>
    </source>
</evidence>
<dbReference type="EMBL" id="BDQF01000013">
    <property type="protein sequence ID" value="GAW82023.1"/>
    <property type="molecule type" value="Genomic_DNA"/>
</dbReference>
<accession>A0A1Y1JNQ0</accession>
<name>A0A1Y1JNQ0_PLAGO</name>
<comment type="caution">
    <text evidence="2">The sequence shown here is derived from an EMBL/GenBank/DDBJ whole genome shotgun (WGS) entry which is preliminary data.</text>
</comment>
<keyword evidence="1" id="KW-1133">Transmembrane helix</keyword>
<keyword evidence="1" id="KW-0472">Membrane</keyword>
<dbReference type="Proteomes" id="UP000195521">
    <property type="component" value="Unassembled WGS sequence"/>
</dbReference>
<protein>
    <submittedName>
        <fullName evidence="2">Variable surface protein</fullName>
    </submittedName>
</protein>
<sequence>MHTGVNYILFENLDSHFSKYRAIMYDDDNSNPRIYNDECQFMQKEKNEDEQLNYINNKCFNWLPYLNSLRFEIIQTNLIKGLQYMYYWIYTDSSTHGISKEQLKELYRKLIKKYHGTSFGKAAKRPLFPEDNEGEEWEKLIDICDLHNKYNQLKKSLSEPSKGKEKCNYANDCSHIYMKYINKCESNRDSYFCSAFKNIRTEFKELMLIHGCDNIKPQNVPLLNLQKEVIISSRINRSATIIITILVMFLIPFFLFVIYRFTPYNSYINCRMRELINKWNNMNKKWNILKPSEMYNDASRSNRYNLLHHSEYFYN</sequence>
<dbReference type="RefSeq" id="XP_028544612.1">
    <property type="nucleotide sequence ID" value="XM_028688811.1"/>
</dbReference>
<dbReference type="AlphaFoldDB" id="A0A1Y1JNQ0"/>
<dbReference type="GeneID" id="39748755"/>